<organism evidence="1 2">
    <name type="scientific">Araneus ventricosus</name>
    <name type="common">Orbweaver spider</name>
    <name type="synonym">Epeira ventricosa</name>
    <dbReference type="NCBI Taxonomy" id="182803"/>
    <lineage>
        <taxon>Eukaryota</taxon>
        <taxon>Metazoa</taxon>
        <taxon>Ecdysozoa</taxon>
        <taxon>Arthropoda</taxon>
        <taxon>Chelicerata</taxon>
        <taxon>Arachnida</taxon>
        <taxon>Araneae</taxon>
        <taxon>Araneomorphae</taxon>
        <taxon>Entelegynae</taxon>
        <taxon>Araneoidea</taxon>
        <taxon>Araneidae</taxon>
        <taxon>Araneus</taxon>
    </lineage>
</organism>
<name>A0A4Y2LSC8_ARAVE</name>
<protein>
    <submittedName>
        <fullName evidence="1">Retrovirus-related Pol polyprotein from type-2 retrotransposable element R2DM</fullName>
    </submittedName>
</protein>
<reference evidence="1 2" key="1">
    <citation type="journal article" date="2019" name="Sci. Rep.">
        <title>Orb-weaving spider Araneus ventricosus genome elucidates the spidroin gene catalogue.</title>
        <authorList>
            <person name="Kono N."/>
            <person name="Nakamura H."/>
            <person name="Ohtoshi R."/>
            <person name="Moran D.A.P."/>
            <person name="Shinohara A."/>
            <person name="Yoshida Y."/>
            <person name="Fujiwara M."/>
            <person name="Mori M."/>
            <person name="Tomita M."/>
            <person name="Arakawa K."/>
        </authorList>
    </citation>
    <scope>NUCLEOTIDE SEQUENCE [LARGE SCALE GENOMIC DNA]</scope>
</reference>
<accession>A0A4Y2LSC8</accession>
<comment type="caution">
    <text evidence="1">The sequence shown here is derived from an EMBL/GenBank/DDBJ whole genome shotgun (WGS) entry which is preliminary data.</text>
</comment>
<keyword evidence="2" id="KW-1185">Reference proteome</keyword>
<dbReference type="AlphaFoldDB" id="A0A4Y2LSC8"/>
<sequence length="219" mass="23370">MTLLFASSHAGLQFLLDEANSFLAKCNLHIHSSKSFTISLVADAKNKKIKLESALTFKVSNSPISTLKVNDSFKYLGVNFSAKGLLTADCGPPLKNYLNKLKTAPLKPQQRLWILNNILLPKLFHLLVLSSVPAGKLNKLDSAIRTFVRGVLYLPADCPSSCIHASVLDGGLGVPSMRVSVPSWRLSRLGSLGAVMSGGIGRGILAAAGGPGKEHPNNQ</sequence>
<dbReference type="EMBL" id="BGPR01006245">
    <property type="protein sequence ID" value="GBN17314.1"/>
    <property type="molecule type" value="Genomic_DNA"/>
</dbReference>
<gene>
    <name evidence="1" type="primary">pol_3222</name>
    <name evidence="1" type="ORF">AVEN_131255_1</name>
</gene>
<dbReference type="OrthoDB" id="8063823at2759"/>
<evidence type="ECO:0000313" key="1">
    <source>
        <dbReference type="EMBL" id="GBN17314.1"/>
    </source>
</evidence>
<dbReference type="Proteomes" id="UP000499080">
    <property type="component" value="Unassembled WGS sequence"/>
</dbReference>
<proteinExistence type="predicted"/>
<evidence type="ECO:0000313" key="2">
    <source>
        <dbReference type="Proteomes" id="UP000499080"/>
    </source>
</evidence>